<sequence length="192" mass="20479">MIDVFINITLLAFIAITSVAIIRMTNLFAIIMLFGIFSFLSAGLFVVMDAVDVAFTEAAVGAGISTVLMLATIALTKDQNEKPSTSHRPWLPLAVVIITGSALVYGTLDIPAFGDPDAPSQTHVASYYLEKSIPETGVENVVTSILASYRGFDTLGEVVVVFTAGIAVLLLIGGRRPKLNTTKRNEKEEGDA</sequence>
<dbReference type="NCBIfam" id="NF009159">
    <property type="entry name" value="PRK12504.1"/>
    <property type="match status" value="1"/>
</dbReference>
<keyword evidence="4 7" id="KW-0812">Transmembrane</keyword>
<evidence type="ECO:0000256" key="4">
    <source>
        <dbReference type="ARBA" id="ARBA00022692"/>
    </source>
</evidence>
<name>A0A3B0Z1J7_9ZZZZ</name>
<protein>
    <submittedName>
        <fullName evidence="10">Na(+) H(+) antiporter subunit B</fullName>
    </submittedName>
</protein>
<dbReference type="Gene3D" id="1.20.120.1200">
    <property type="entry name" value="NADH-ubiquinone/plastoquinone oxidoreductase chain 6, subunit NuoJ"/>
    <property type="match status" value="1"/>
</dbReference>
<dbReference type="InterPro" id="IPR025383">
    <property type="entry name" value="MrpA_C/MbhD"/>
</dbReference>
<feature type="transmembrane region" description="Helical" evidence="7">
    <location>
        <begin position="88"/>
        <end position="108"/>
    </location>
</feature>
<organism evidence="10">
    <name type="scientific">hydrothermal vent metagenome</name>
    <dbReference type="NCBI Taxonomy" id="652676"/>
    <lineage>
        <taxon>unclassified sequences</taxon>
        <taxon>metagenomes</taxon>
        <taxon>ecological metagenomes</taxon>
    </lineage>
</organism>
<feature type="transmembrane region" description="Helical" evidence="7">
    <location>
        <begin position="154"/>
        <end position="174"/>
    </location>
</feature>
<accession>A0A3B0Z1J7</accession>
<dbReference type="AlphaFoldDB" id="A0A3B0Z1J7"/>
<feature type="transmembrane region" description="Helical" evidence="7">
    <location>
        <begin position="6"/>
        <end position="22"/>
    </location>
</feature>
<feature type="transmembrane region" description="Helical" evidence="7">
    <location>
        <begin position="54"/>
        <end position="76"/>
    </location>
</feature>
<dbReference type="Pfam" id="PF13244">
    <property type="entry name" value="MbhD"/>
    <property type="match status" value="1"/>
</dbReference>
<dbReference type="GO" id="GO:0005886">
    <property type="term" value="C:plasma membrane"/>
    <property type="evidence" value="ECO:0007669"/>
    <property type="project" value="UniProtKB-SubCell"/>
</dbReference>
<dbReference type="InterPro" id="IPR046806">
    <property type="entry name" value="MrpA_C/MbhE"/>
</dbReference>
<keyword evidence="5 7" id="KW-1133">Transmembrane helix</keyword>
<feature type="transmembrane region" description="Helical" evidence="7">
    <location>
        <begin position="27"/>
        <end position="48"/>
    </location>
</feature>
<evidence type="ECO:0000256" key="2">
    <source>
        <dbReference type="ARBA" id="ARBA00022448"/>
    </source>
</evidence>
<evidence type="ECO:0000256" key="3">
    <source>
        <dbReference type="ARBA" id="ARBA00022475"/>
    </source>
</evidence>
<gene>
    <name evidence="10" type="ORF">MNBD_GAMMA13-572</name>
</gene>
<proteinExistence type="predicted"/>
<evidence type="ECO:0000313" key="10">
    <source>
        <dbReference type="EMBL" id="VAW82810.1"/>
    </source>
</evidence>
<evidence type="ECO:0000256" key="7">
    <source>
        <dbReference type="SAM" id="Phobius"/>
    </source>
</evidence>
<comment type="subcellular location">
    <subcellularLocation>
        <location evidence="1">Cell membrane</location>
        <topology evidence="1">Multi-pass membrane protein</topology>
    </subcellularLocation>
</comment>
<keyword evidence="6 7" id="KW-0472">Membrane</keyword>
<evidence type="ECO:0000259" key="8">
    <source>
        <dbReference type="Pfam" id="PF13244"/>
    </source>
</evidence>
<dbReference type="InterPro" id="IPR050616">
    <property type="entry name" value="CPA3_Na-H_Antiporter_A"/>
</dbReference>
<keyword evidence="3" id="KW-1003">Cell membrane</keyword>
<dbReference type="Pfam" id="PF20501">
    <property type="entry name" value="MbhE"/>
    <property type="match status" value="1"/>
</dbReference>
<feature type="domain" description="MrpA C-terminal/MbhD" evidence="8">
    <location>
        <begin position="12"/>
        <end position="76"/>
    </location>
</feature>
<dbReference type="EMBL" id="UOFK01000332">
    <property type="protein sequence ID" value="VAW82810.1"/>
    <property type="molecule type" value="Genomic_DNA"/>
</dbReference>
<dbReference type="InterPro" id="IPR042106">
    <property type="entry name" value="Nuo/plastoQ_OxRdtase_6_NuoJ"/>
</dbReference>
<evidence type="ECO:0000256" key="5">
    <source>
        <dbReference type="ARBA" id="ARBA00022989"/>
    </source>
</evidence>
<evidence type="ECO:0000256" key="6">
    <source>
        <dbReference type="ARBA" id="ARBA00023136"/>
    </source>
</evidence>
<evidence type="ECO:0000256" key="1">
    <source>
        <dbReference type="ARBA" id="ARBA00004651"/>
    </source>
</evidence>
<dbReference type="PANTHER" id="PTHR43373:SF1">
    <property type="entry name" value="NA(+)_H(+) ANTIPORTER SUBUNIT A"/>
    <property type="match status" value="1"/>
</dbReference>
<evidence type="ECO:0000259" key="9">
    <source>
        <dbReference type="Pfam" id="PF20501"/>
    </source>
</evidence>
<dbReference type="PANTHER" id="PTHR43373">
    <property type="entry name" value="NA(+)/H(+) ANTIPORTER SUBUNIT"/>
    <property type="match status" value="1"/>
</dbReference>
<feature type="domain" description="MrpA C-terminal/MbhE" evidence="9">
    <location>
        <begin position="118"/>
        <end position="187"/>
    </location>
</feature>
<keyword evidence="2" id="KW-0813">Transport</keyword>
<reference evidence="10" key="1">
    <citation type="submission" date="2018-06" db="EMBL/GenBank/DDBJ databases">
        <authorList>
            <person name="Zhirakovskaya E."/>
        </authorList>
    </citation>
    <scope>NUCLEOTIDE SEQUENCE</scope>
</reference>